<accession>A0ABR7INQ3</accession>
<evidence type="ECO:0000313" key="2">
    <source>
        <dbReference type="EMBL" id="MBC5786765.1"/>
    </source>
</evidence>
<dbReference type="Proteomes" id="UP000649151">
    <property type="component" value="Unassembled WGS sequence"/>
</dbReference>
<protein>
    <submittedName>
        <fullName evidence="2">Uncharacterized protein</fullName>
    </submittedName>
</protein>
<gene>
    <name evidence="2" type="ORF">H8Z77_01850</name>
</gene>
<proteinExistence type="predicted"/>
<evidence type="ECO:0000256" key="1">
    <source>
        <dbReference type="SAM" id="MobiDB-lite"/>
    </source>
</evidence>
<feature type="compositionally biased region" description="Polar residues" evidence="1">
    <location>
        <begin position="248"/>
        <end position="268"/>
    </location>
</feature>
<feature type="region of interest" description="Disordered" evidence="1">
    <location>
        <begin position="235"/>
        <end position="268"/>
    </location>
</feature>
<evidence type="ECO:0000313" key="3">
    <source>
        <dbReference type="Proteomes" id="UP000649151"/>
    </source>
</evidence>
<dbReference type="EMBL" id="JACOQK010000001">
    <property type="protein sequence ID" value="MBC5786765.1"/>
    <property type="molecule type" value="Genomic_DNA"/>
</dbReference>
<name>A0ABR7INQ3_9CLOT</name>
<reference evidence="2 3" key="1">
    <citation type="submission" date="2020-08" db="EMBL/GenBank/DDBJ databases">
        <title>Genome public.</title>
        <authorList>
            <person name="Liu C."/>
            <person name="Sun Q."/>
        </authorList>
    </citation>
    <scope>NUCLEOTIDE SEQUENCE [LARGE SCALE GENOMIC DNA]</scope>
    <source>
        <strain evidence="2 3">NSJ-27</strain>
    </source>
</reference>
<dbReference type="RefSeq" id="WP_186995995.1">
    <property type="nucleotide sequence ID" value="NZ_JACOQK010000001.1"/>
</dbReference>
<keyword evidence="3" id="KW-1185">Reference proteome</keyword>
<feature type="compositionally biased region" description="Basic and acidic residues" evidence="1">
    <location>
        <begin position="236"/>
        <end position="247"/>
    </location>
</feature>
<comment type="caution">
    <text evidence="2">The sequence shown here is derived from an EMBL/GenBank/DDBJ whole genome shotgun (WGS) entry which is preliminary data.</text>
</comment>
<sequence>MDGFVKIYRKFTEWEWYQDTNTKVVFLHLLLKASFKDSKFQGEIIKKGEVVTSISRLSNELNMSQQAVRTALKHLEKTEEIHKQSTSKLTIITIRKYSVYQGLNETDQQATNKQLTSDQQATNKQLTTLEECKEIKKVRNKEIYNPPIIPPTANQIIELYNQICISYPRCTKLSDSRKRAVNARLNSGVTLDDFKKAFEKAQSSDFLRGKNSRNWIANFDWMVKDANLAKILDGNYDNKTDRSDNNEPNRSSAGNSSETWNLSGTLEL</sequence>
<organism evidence="2 3">
    <name type="scientific">Clostridium facile</name>
    <dbReference type="NCBI Taxonomy" id="2763035"/>
    <lineage>
        <taxon>Bacteria</taxon>
        <taxon>Bacillati</taxon>
        <taxon>Bacillota</taxon>
        <taxon>Clostridia</taxon>
        <taxon>Eubacteriales</taxon>
        <taxon>Clostridiaceae</taxon>
        <taxon>Clostridium</taxon>
    </lineage>
</organism>